<evidence type="ECO:0000256" key="1">
    <source>
        <dbReference type="SAM" id="MobiDB-lite"/>
    </source>
</evidence>
<name>A0A1W5CUG0_9LECA</name>
<feature type="compositionally biased region" description="Polar residues" evidence="1">
    <location>
        <begin position="15"/>
        <end position="24"/>
    </location>
</feature>
<evidence type="ECO:0000313" key="3">
    <source>
        <dbReference type="EMBL" id="SLM34461.1"/>
    </source>
</evidence>
<protein>
    <submittedName>
        <fullName evidence="3">Uncharacterized protein</fullName>
    </submittedName>
</protein>
<reference evidence="2 5" key="3">
    <citation type="submission" date="2019-09" db="EMBL/GenBank/DDBJ databases">
        <title>The hologenome of the rock-dwelling lichen Lasallia pustulata.</title>
        <authorList>
            <person name="Greshake Tzovaras B."/>
            <person name="Segers F."/>
            <person name="Bicker A."/>
            <person name="Dal Grande F."/>
            <person name="Otte J."/>
            <person name="Hankeln T."/>
            <person name="Schmitt I."/>
            <person name="Ebersberger I."/>
        </authorList>
    </citation>
    <scope>NUCLEOTIDE SEQUENCE [LARGE SCALE GENOMIC DNA]</scope>
    <source>
        <strain evidence="2">A1-1</strain>
    </source>
</reference>
<accession>A0A1W5CUG0</accession>
<gene>
    <name evidence="2" type="ORF">FRX48_00893</name>
</gene>
<feature type="region of interest" description="Disordered" evidence="1">
    <location>
        <begin position="1"/>
        <end position="24"/>
    </location>
</feature>
<keyword evidence="4" id="KW-1185">Reference proteome</keyword>
<dbReference type="EMBL" id="FWEW01000275">
    <property type="protein sequence ID" value="SLM34461.1"/>
    <property type="molecule type" value="Genomic_DNA"/>
</dbReference>
<evidence type="ECO:0000313" key="2">
    <source>
        <dbReference type="EMBL" id="KAA6416173.1"/>
    </source>
</evidence>
<sequence>MGRSVESSRPIMSPSVASNRTSNRFSTYSGVSLAASENTINTTASSTNGDPRLQEIKKWTQVIDRLESKRLQQQRYVPTPQKVDSLSKLALGAKVEKALGRRMGNQDATMRAKVISEKA</sequence>
<reference evidence="4" key="1">
    <citation type="submission" date="2017-03" db="EMBL/GenBank/DDBJ databases">
        <authorList>
            <person name="Sharma R."/>
            <person name="Thines M."/>
        </authorList>
    </citation>
    <scope>NUCLEOTIDE SEQUENCE [LARGE SCALE GENOMIC DNA]</scope>
</reference>
<dbReference type="OrthoDB" id="5399555at2759"/>
<proteinExistence type="predicted"/>
<evidence type="ECO:0000313" key="5">
    <source>
        <dbReference type="Proteomes" id="UP000324767"/>
    </source>
</evidence>
<dbReference type="Proteomes" id="UP000192927">
    <property type="component" value="Unassembled WGS sequence"/>
</dbReference>
<reference evidence="3" key="2">
    <citation type="submission" date="2017-03" db="EMBL/GenBank/DDBJ databases">
        <authorList>
            <person name="Afonso C.L."/>
            <person name="Miller P.J."/>
            <person name="Scott M.A."/>
            <person name="Spackman E."/>
            <person name="Goraichik I."/>
            <person name="Dimitrov K.M."/>
            <person name="Suarez D.L."/>
            <person name="Swayne D.E."/>
        </authorList>
    </citation>
    <scope>NUCLEOTIDE SEQUENCE [LARGE SCALE GENOMIC DNA]</scope>
</reference>
<dbReference type="Proteomes" id="UP000324767">
    <property type="component" value="Unassembled WGS sequence"/>
</dbReference>
<organism evidence="3 4">
    <name type="scientific">Lasallia pustulata</name>
    <dbReference type="NCBI Taxonomy" id="136370"/>
    <lineage>
        <taxon>Eukaryota</taxon>
        <taxon>Fungi</taxon>
        <taxon>Dikarya</taxon>
        <taxon>Ascomycota</taxon>
        <taxon>Pezizomycotina</taxon>
        <taxon>Lecanoromycetes</taxon>
        <taxon>OSLEUM clade</taxon>
        <taxon>Umbilicariomycetidae</taxon>
        <taxon>Umbilicariales</taxon>
        <taxon>Umbilicariaceae</taxon>
        <taxon>Lasallia</taxon>
    </lineage>
</organism>
<dbReference type="AlphaFoldDB" id="A0A1W5CUG0"/>
<evidence type="ECO:0000313" key="4">
    <source>
        <dbReference type="Proteomes" id="UP000192927"/>
    </source>
</evidence>
<dbReference type="EMBL" id="VXIT01000001">
    <property type="protein sequence ID" value="KAA6416173.1"/>
    <property type="molecule type" value="Genomic_DNA"/>
</dbReference>